<dbReference type="GO" id="GO:0016020">
    <property type="term" value="C:membrane"/>
    <property type="evidence" value="ECO:0007669"/>
    <property type="project" value="UniProtKB-SubCell"/>
</dbReference>
<keyword evidence="5 7" id="KW-0472">Membrane</keyword>
<feature type="transmembrane region" description="Helical" evidence="7">
    <location>
        <begin position="606"/>
        <end position="627"/>
    </location>
</feature>
<gene>
    <name evidence="8" type="ORF">F0562_028288</name>
</gene>
<evidence type="ECO:0000313" key="8">
    <source>
        <dbReference type="EMBL" id="KAA8538680.1"/>
    </source>
</evidence>
<accession>A0A5J5B896</accession>
<evidence type="ECO:0000256" key="2">
    <source>
        <dbReference type="ARBA" id="ARBA00006665"/>
    </source>
</evidence>
<dbReference type="PANTHER" id="PTHR13448">
    <property type="entry name" value="TRANSMEMBRANE PROTEIN 214"/>
    <property type="match status" value="1"/>
</dbReference>
<reference evidence="8 9" key="1">
    <citation type="submission" date="2019-09" db="EMBL/GenBank/DDBJ databases">
        <title>A chromosome-level genome assembly of the Chinese tupelo Nyssa sinensis.</title>
        <authorList>
            <person name="Yang X."/>
            <person name="Kang M."/>
            <person name="Yang Y."/>
            <person name="Xiong H."/>
            <person name="Wang M."/>
            <person name="Zhang Z."/>
            <person name="Wang Z."/>
            <person name="Wu H."/>
            <person name="Ma T."/>
            <person name="Liu J."/>
            <person name="Xi Z."/>
        </authorList>
    </citation>
    <scope>NUCLEOTIDE SEQUENCE [LARGE SCALE GENOMIC DNA]</scope>
    <source>
        <strain evidence="8">J267</strain>
        <tissue evidence="8">Leaf</tissue>
    </source>
</reference>
<dbReference type="InterPro" id="IPR005016">
    <property type="entry name" value="TDE1/TMS"/>
</dbReference>
<keyword evidence="3 7" id="KW-0812">Transmembrane</keyword>
<comment type="subcellular location">
    <subcellularLocation>
        <location evidence="1">Membrane</location>
        <topology evidence="1">Multi-pass membrane protein</topology>
    </subcellularLocation>
</comment>
<feature type="transmembrane region" description="Helical" evidence="7">
    <location>
        <begin position="463"/>
        <end position="485"/>
    </location>
</feature>
<dbReference type="AlphaFoldDB" id="A0A5J5B896"/>
<feature type="transmembrane region" description="Helical" evidence="7">
    <location>
        <begin position="424"/>
        <end position="442"/>
    </location>
</feature>
<name>A0A5J5B896_9ASTE</name>
<feature type="transmembrane region" description="Helical" evidence="7">
    <location>
        <begin position="563"/>
        <end position="586"/>
    </location>
</feature>
<dbReference type="Pfam" id="PF03348">
    <property type="entry name" value="Serinc"/>
    <property type="match status" value="2"/>
</dbReference>
<feature type="transmembrane region" description="Helical" evidence="7">
    <location>
        <begin position="505"/>
        <end position="525"/>
    </location>
</feature>
<dbReference type="GO" id="GO:0005783">
    <property type="term" value="C:endoplasmic reticulum"/>
    <property type="evidence" value="ECO:0007669"/>
    <property type="project" value="TreeGrafter"/>
</dbReference>
<sequence length="628" mass="67366">MPGLGGPGAPLSSSYTFAPSSFGPPQNTVNVSFQYQQLSQIRALVGGQPWLSSGSQDAPLVTPLQQTGQPPSGTPATLPAEKVECVFDVSDTFPSPQLALSVFSSENKMAKMGLGSSSSFLSTGSHSLPELSHANFSQKAEKICYNPINSIGCLSDLSDTPSSFDSLLIISCDNKVVDLGLSFSSGVLSLESNDKVVLLDGSPGNRCEHCYECTQLEAFLSFLEIVEKKTKAKKLKKPKITVAEAATKDAADLATFLVGVSESYESQQHIQLMRFADYFSRAFSATSVDWINQRSYEALGSFVLWSLDSILANLASQQTGAKGSKKGVQQISSNSQDSRFVVLIRNNLKPTESIVTGCATAATVAALATVGGRAVSGDGDGNAAPDDVTPAAALSVALCAISPPSPPPSIPTSAIPTTTRQYQILAQSCFFLFKLCFCWILFIDGMTNGLNIMNSSVTLHPAVSGSILPTSVISLYCMYLCYSGLVNKPREYKCNGLHKHSQVVWTGTLTIGLLTTVLSVVYSVIRASSSTTLLSPPSSPQESLCFHWTKQMKRKRKKSLSQLHIHIPSSTLSSPLLVYAPAMLLTGWLTFVEESGKLVDLGWPSVWARILTRWATVALFIWLLLFCS</sequence>
<evidence type="ECO:0000256" key="1">
    <source>
        <dbReference type="ARBA" id="ARBA00004141"/>
    </source>
</evidence>
<keyword evidence="4 7" id="KW-1133">Transmembrane helix</keyword>
<evidence type="ECO:0000313" key="9">
    <source>
        <dbReference type="Proteomes" id="UP000325577"/>
    </source>
</evidence>
<dbReference type="InterPro" id="IPR019308">
    <property type="entry name" value="TMEM214"/>
</dbReference>
<evidence type="ECO:0000256" key="3">
    <source>
        <dbReference type="ARBA" id="ARBA00022692"/>
    </source>
</evidence>
<evidence type="ECO:0000256" key="5">
    <source>
        <dbReference type="ARBA" id="ARBA00023136"/>
    </source>
</evidence>
<feature type="region of interest" description="Disordered" evidence="6">
    <location>
        <begin position="55"/>
        <end position="77"/>
    </location>
</feature>
<dbReference type="GO" id="GO:0005794">
    <property type="term" value="C:Golgi apparatus"/>
    <property type="evidence" value="ECO:0007669"/>
    <property type="project" value="TreeGrafter"/>
</dbReference>
<protein>
    <submittedName>
        <fullName evidence="8">Uncharacterized protein</fullName>
    </submittedName>
</protein>
<dbReference type="OrthoDB" id="1644512at2759"/>
<dbReference type="EMBL" id="CM018038">
    <property type="protein sequence ID" value="KAA8538680.1"/>
    <property type="molecule type" value="Genomic_DNA"/>
</dbReference>
<comment type="similarity">
    <text evidence="2">Belongs to the TDE1 family.</text>
</comment>
<evidence type="ECO:0000256" key="6">
    <source>
        <dbReference type="SAM" id="MobiDB-lite"/>
    </source>
</evidence>
<evidence type="ECO:0000256" key="7">
    <source>
        <dbReference type="SAM" id="Phobius"/>
    </source>
</evidence>
<proteinExistence type="inferred from homology"/>
<dbReference type="PANTHER" id="PTHR13448:SF14">
    <property type="entry name" value="F26K24.17 PROTEIN"/>
    <property type="match status" value="1"/>
</dbReference>
<evidence type="ECO:0000256" key="4">
    <source>
        <dbReference type="ARBA" id="ARBA00022989"/>
    </source>
</evidence>
<feature type="compositionally biased region" description="Polar residues" evidence="6">
    <location>
        <begin position="63"/>
        <end position="75"/>
    </location>
</feature>
<keyword evidence="9" id="KW-1185">Reference proteome</keyword>
<dbReference type="Proteomes" id="UP000325577">
    <property type="component" value="Linkage Group LG15"/>
</dbReference>
<organism evidence="8 9">
    <name type="scientific">Nyssa sinensis</name>
    <dbReference type="NCBI Taxonomy" id="561372"/>
    <lineage>
        <taxon>Eukaryota</taxon>
        <taxon>Viridiplantae</taxon>
        <taxon>Streptophyta</taxon>
        <taxon>Embryophyta</taxon>
        <taxon>Tracheophyta</taxon>
        <taxon>Spermatophyta</taxon>
        <taxon>Magnoliopsida</taxon>
        <taxon>eudicotyledons</taxon>
        <taxon>Gunneridae</taxon>
        <taxon>Pentapetalae</taxon>
        <taxon>asterids</taxon>
        <taxon>Cornales</taxon>
        <taxon>Nyssaceae</taxon>
        <taxon>Nyssa</taxon>
    </lineage>
</organism>